<comment type="caution">
    <text evidence="1">The sequence shown here is derived from an EMBL/GenBank/DDBJ whole genome shotgun (WGS) entry which is preliminary data.</text>
</comment>
<dbReference type="PATRIC" id="fig|1303.79.peg.307"/>
<evidence type="ECO:0000313" key="2">
    <source>
        <dbReference type="Proteomes" id="UP000072653"/>
    </source>
</evidence>
<dbReference type="EMBL" id="LQOB01000020">
    <property type="protein sequence ID" value="KXT88128.1"/>
    <property type="molecule type" value="Genomic_DNA"/>
</dbReference>
<organism evidence="1 2">
    <name type="scientific">Streptococcus oralis</name>
    <dbReference type="NCBI Taxonomy" id="1303"/>
    <lineage>
        <taxon>Bacteria</taxon>
        <taxon>Bacillati</taxon>
        <taxon>Bacillota</taxon>
        <taxon>Bacilli</taxon>
        <taxon>Lactobacillales</taxon>
        <taxon>Streptococcaceae</taxon>
        <taxon>Streptococcus</taxon>
    </lineage>
</organism>
<gene>
    <name evidence="1" type="ORF">SORDD16_00280</name>
</gene>
<proteinExistence type="predicted"/>
<dbReference type="AlphaFoldDB" id="A0A139PFR0"/>
<dbReference type="Gene3D" id="3.40.50.2000">
    <property type="entry name" value="Glycogen Phosphorylase B"/>
    <property type="match status" value="1"/>
</dbReference>
<protein>
    <recommendedName>
        <fullName evidence="3">Glycosyltransferase</fullName>
    </recommendedName>
</protein>
<dbReference type="SUPFAM" id="SSF53756">
    <property type="entry name" value="UDP-Glycosyltransferase/glycogen phosphorylase"/>
    <property type="match status" value="1"/>
</dbReference>
<reference evidence="1 2" key="1">
    <citation type="submission" date="2016-01" db="EMBL/GenBank/DDBJ databases">
        <title>Highly variable Streptococcus oralis are common among viridans streptococci isolated from primates.</title>
        <authorList>
            <person name="Denapaite D."/>
            <person name="Rieger M."/>
            <person name="Koendgen S."/>
            <person name="Brueckner R."/>
            <person name="Ochigava I."/>
            <person name="Kappeler P."/>
            <person name="Maetz-Rensing K."/>
            <person name="Leendertz F."/>
            <person name="Hakenbeck R."/>
        </authorList>
    </citation>
    <scope>NUCLEOTIDE SEQUENCE [LARGE SCALE GENOMIC DNA]</scope>
    <source>
        <strain evidence="1 2">DD16</strain>
    </source>
</reference>
<dbReference type="Proteomes" id="UP000072653">
    <property type="component" value="Unassembled WGS sequence"/>
</dbReference>
<name>A0A139PFR0_STROR</name>
<evidence type="ECO:0000313" key="1">
    <source>
        <dbReference type="EMBL" id="KXT88128.1"/>
    </source>
</evidence>
<accession>A0A139PFR0</accession>
<evidence type="ECO:0008006" key="3">
    <source>
        <dbReference type="Google" id="ProtNLM"/>
    </source>
</evidence>
<sequence>MNKKMMKKILYVTNVDWNWIKQRPQFIAESLSNFYEILVLYRYWYNRKGLTEDRNTNITNISRIYALPFVNRSPKLKQLNDKIVAWKIRRKVKTFKPEYVYLTNPMQFASLVDNSEQKIIYDCMDYHVAFIEDREERQRLKDLEEKLVNRANLILVSSEKLRGNIISDYNLEEQVDKIVVVRNGYNGKILSIPTQHKKNNQKLVLAYVGTISHWFDFDIILRSLEDFDNIEYKLIGPISKAVIPEHDRIHYLGSVPHEKIYQYIENADVLIMPFQINDIVEAVDPVKLYEYINFNKNILTVCYKEILRFEPFVYMYSNYSDYQMNLVQLIENNNLKYDSIAREDFLKSNTWEKRAEMIHQLINQL</sequence>